<keyword evidence="1" id="KW-0255">Endonuclease</keyword>
<sequence length="294" mass="33064">MDMNNETKLILLGTGTPNADPDRSGASVAIVVGDNAYIVDFGPGVVRQTAKAYKKGVHALLAKNLKTAFLTHLHSDHTTGYPDLIFTPWVLEREEPLKVFGPKGLKSMTEHILAAYKMDIDERVYGLEPANKNGWKVDVTEIELGVIFEDEKVTVEAFPVKHGSFEAYAYKFYTPDKTIVISGDTAPVDIMVEIAKDCDILVHEVYHFEGFKSRTEEWRKYHSSVHTSSYELGEIAQKAKPKLLVLYHQLYMMNMQSEDENLSSEIALRDKELLEEVKSKFSGNVVSGKDLDIF</sequence>
<feature type="domain" description="Metallo-beta-lactamase" evidence="3">
    <location>
        <begin position="24"/>
        <end position="229"/>
    </location>
</feature>
<dbReference type="InterPro" id="IPR001279">
    <property type="entry name" value="Metallo-B-lactamas"/>
</dbReference>
<evidence type="ECO:0000313" key="4">
    <source>
        <dbReference type="EMBL" id="RXI50492.1"/>
    </source>
</evidence>
<comment type="caution">
    <text evidence="4">The sequence shown here is derived from an EMBL/GenBank/DDBJ whole genome shotgun (WGS) entry which is preliminary data.</text>
</comment>
<dbReference type="Gene3D" id="3.60.15.10">
    <property type="entry name" value="Ribonuclease Z/Hydroxyacylglutathione hydrolase-like"/>
    <property type="match status" value="1"/>
</dbReference>
<dbReference type="PANTHER" id="PTHR46018">
    <property type="entry name" value="ZINC PHOSPHODIESTERASE ELAC PROTEIN 1"/>
    <property type="match status" value="1"/>
</dbReference>
<dbReference type="InterPro" id="IPR036866">
    <property type="entry name" value="RibonucZ/Hydroxyglut_hydro"/>
</dbReference>
<evidence type="ECO:0000256" key="2">
    <source>
        <dbReference type="ARBA" id="ARBA00022801"/>
    </source>
</evidence>
<gene>
    <name evidence="4" type="ORF">DP130_00535</name>
</gene>
<dbReference type="Proteomes" id="UP000290921">
    <property type="component" value="Unassembled WGS sequence"/>
</dbReference>
<dbReference type="AlphaFoldDB" id="A0A4Q0VH33"/>
<dbReference type="PANTHER" id="PTHR46018:SF2">
    <property type="entry name" value="ZINC PHOSPHODIESTERASE ELAC PROTEIN 1"/>
    <property type="match status" value="1"/>
</dbReference>
<dbReference type="SMART" id="SM00849">
    <property type="entry name" value="Lactamase_B"/>
    <property type="match status" value="1"/>
</dbReference>
<dbReference type="CDD" id="cd07719">
    <property type="entry name" value="arylsulfatase_AtsA-like_MBL-fold"/>
    <property type="match status" value="1"/>
</dbReference>
<evidence type="ECO:0000256" key="1">
    <source>
        <dbReference type="ARBA" id="ARBA00022759"/>
    </source>
</evidence>
<dbReference type="SUPFAM" id="SSF56281">
    <property type="entry name" value="Metallo-hydrolase/oxidoreductase"/>
    <property type="match status" value="1"/>
</dbReference>
<reference evidence="4 5" key="1">
    <citation type="submission" date="2018-06" db="EMBL/GenBank/DDBJ databases">
        <title>Genome conservation of Clostridium tetani.</title>
        <authorList>
            <person name="Bruggemann H."/>
            <person name="Popoff M.R."/>
        </authorList>
    </citation>
    <scope>NUCLEOTIDE SEQUENCE [LARGE SCALE GENOMIC DNA]</scope>
    <source>
        <strain evidence="4 5">2017.061</strain>
    </source>
</reference>
<name>A0A4Q0VH33_CLOTA</name>
<accession>A0A4Q0VH33</accession>
<dbReference type="InterPro" id="IPR044094">
    <property type="entry name" value="AtsA-like_MBL-fold"/>
</dbReference>
<keyword evidence="1" id="KW-0540">Nuclease</keyword>
<proteinExistence type="predicted"/>
<protein>
    <submittedName>
        <fullName evidence="4">MBL fold metallo-hydrolase</fullName>
    </submittedName>
</protein>
<organism evidence="4 5">
    <name type="scientific">Clostridium tetani</name>
    <dbReference type="NCBI Taxonomy" id="1513"/>
    <lineage>
        <taxon>Bacteria</taxon>
        <taxon>Bacillati</taxon>
        <taxon>Bacillota</taxon>
        <taxon>Clostridia</taxon>
        <taxon>Eubacteriales</taxon>
        <taxon>Clostridiaceae</taxon>
        <taxon>Clostridium</taxon>
    </lineage>
</organism>
<keyword evidence="2 4" id="KW-0378">Hydrolase</keyword>
<dbReference type="GO" id="GO:0042781">
    <property type="term" value="F:3'-tRNA processing endoribonuclease activity"/>
    <property type="evidence" value="ECO:0007669"/>
    <property type="project" value="TreeGrafter"/>
</dbReference>
<dbReference type="EMBL" id="QMAP01000001">
    <property type="protein sequence ID" value="RXI50492.1"/>
    <property type="molecule type" value="Genomic_DNA"/>
</dbReference>
<dbReference type="Pfam" id="PF12706">
    <property type="entry name" value="Lactamase_B_2"/>
    <property type="match status" value="1"/>
</dbReference>
<evidence type="ECO:0000259" key="3">
    <source>
        <dbReference type="SMART" id="SM00849"/>
    </source>
</evidence>
<evidence type="ECO:0000313" key="5">
    <source>
        <dbReference type="Proteomes" id="UP000290921"/>
    </source>
</evidence>